<comment type="similarity">
    <text evidence="2">Belongs to the G-protein coupled receptor 1 family.</text>
</comment>
<organism evidence="11 12">
    <name type="scientific">Nematostella vectensis</name>
    <name type="common">Starlet sea anemone</name>
    <dbReference type="NCBI Taxonomy" id="45351"/>
    <lineage>
        <taxon>Eukaryota</taxon>
        <taxon>Metazoa</taxon>
        <taxon>Cnidaria</taxon>
        <taxon>Anthozoa</taxon>
        <taxon>Hexacorallia</taxon>
        <taxon>Actiniaria</taxon>
        <taxon>Edwardsiidae</taxon>
        <taxon>Nematostella</taxon>
    </lineage>
</organism>
<evidence type="ECO:0000256" key="4">
    <source>
        <dbReference type="ARBA" id="ARBA00022989"/>
    </source>
</evidence>
<dbReference type="PANTHER" id="PTHR45695">
    <property type="entry name" value="LEUCOKININ RECEPTOR-RELATED"/>
    <property type="match status" value="1"/>
</dbReference>
<feature type="transmembrane region" description="Helical" evidence="9">
    <location>
        <begin position="45"/>
        <end position="65"/>
    </location>
</feature>
<dbReference type="GO" id="GO:0004930">
    <property type="term" value="F:G protein-coupled receptor activity"/>
    <property type="evidence" value="ECO:0000318"/>
    <property type="project" value="GO_Central"/>
</dbReference>
<dbReference type="EMBL" id="DS469669">
    <property type="protein sequence ID" value="EDO36473.1"/>
    <property type="molecule type" value="Genomic_DNA"/>
</dbReference>
<feature type="domain" description="G-protein coupled receptors family 1 profile" evidence="10">
    <location>
        <begin position="24"/>
        <end position="277"/>
    </location>
</feature>
<dbReference type="InterPro" id="IPR017452">
    <property type="entry name" value="GPCR_Rhodpsn_7TM"/>
</dbReference>
<dbReference type="Gene3D" id="1.20.1070.10">
    <property type="entry name" value="Rhodopsin 7-helix transmembrane proteins"/>
    <property type="match status" value="1"/>
</dbReference>
<evidence type="ECO:0000256" key="2">
    <source>
        <dbReference type="ARBA" id="ARBA00010663"/>
    </source>
</evidence>
<dbReference type="OMA" id="RETHTCE"/>
<dbReference type="PhylomeDB" id="A7SIH8"/>
<dbReference type="PRINTS" id="PR00237">
    <property type="entry name" value="GPCRRHODOPSN"/>
</dbReference>
<reference evidence="11 12" key="1">
    <citation type="journal article" date="2007" name="Science">
        <title>Sea anemone genome reveals ancestral eumetazoan gene repertoire and genomic organization.</title>
        <authorList>
            <person name="Putnam N.H."/>
            <person name="Srivastava M."/>
            <person name="Hellsten U."/>
            <person name="Dirks B."/>
            <person name="Chapman J."/>
            <person name="Salamov A."/>
            <person name="Terry A."/>
            <person name="Shapiro H."/>
            <person name="Lindquist E."/>
            <person name="Kapitonov V.V."/>
            <person name="Jurka J."/>
            <person name="Genikhovich G."/>
            <person name="Grigoriev I.V."/>
            <person name="Lucas S.M."/>
            <person name="Steele R.E."/>
            <person name="Finnerty J.R."/>
            <person name="Technau U."/>
            <person name="Martindale M.Q."/>
            <person name="Rokhsar D.S."/>
        </authorList>
    </citation>
    <scope>NUCLEOTIDE SEQUENCE [LARGE SCALE GENOMIC DNA]</scope>
    <source>
        <strain evidence="12">CH2 X CH6</strain>
    </source>
</reference>
<evidence type="ECO:0000259" key="10">
    <source>
        <dbReference type="PROSITE" id="PS50262"/>
    </source>
</evidence>
<dbReference type="InterPro" id="IPR000276">
    <property type="entry name" value="GPCR_Rhodpsn"/>
</dbReference>
<feature type="transmembrane region" description="Helical" evidence="9">
    <location>
        <begin position="218"/>
        <end position="242"/>
    </location>
</feature>
<evidence type="ECO:0000313" key="11">
    <source>
        <dbReference type="EMBL" id="EDO36473.1"/>
    </source>
</evidence>
<evidence type="ECO:0000256" key="8">
    <source>
        <dbReference type="ARBA" id="ARBA00023224"/>
    </source>
</evidence>
<dbReference type="PANTHER" id="PTHR45695:SF9">
    <property type="entry name" value="LEUCOKININ RECEPTOR"/>
    <property type="match status" value="1"/>
</dbReference>
<evidence type="ECO:0000256" key="7">
    <source>
        <dbReference type="ARBA" id="ARBA00023170"/>
    </source>
</evidence>
<protein>
    <recommendedName>
        <fullName evidence="10">G-protein coupled receptors family 1 profile domain-containing protein</fullName>
    </recommendedName>
</protein>
<keyword evidence="12" id="KW-1185">Reference proteome</keyword>
<dbReference type="eggNOG" id="KOG3656">
    <property type="taxonomic scope" value="Eukaryota"/>
</dbReference>
<name>A7SIH8_NEMVE</name>
<dbReference type="GO" id="GO:0007186">
    <property type="term" value="P:G protein-coupled receptor signaling pathway"/>
    <property type="evidence" value="ECO:0000318"/>
    <property type="project" value="GO_Central"/>
</dbReference>
<dbReference type="InParanoid" id="A7SIH8"/>
<keyword evidence="8" id="KW-0807">Transducer</keyword>
<dbReference type="HOGENOM" id="CLU_009579_6_0_1"/>
<gene>
    <name evidence="11" type="ORF">NEMVEDRAFT_v1g119692</name>
</gene>
<dbReference type="PROSITE" id="PS50262">
    <property type="entry name" value="G_PROTEIN_RECEP_F1_2"/>
    <property type="match status" value="1"/>
</dbReference>
<dbReference type="PRINTS" id="PR01012">
    <property type="entry name" value="NRPEPTIDEYR"/>
</dbReference>
<dbReference type="AlphaFoldDB" id="A7SIH8"/>
<feature type="transmembrane region" description="Helical" evidence="9">
    <location>
        <begin position="166"/>
        <end position="190"/>
    </location>
</feature>
<keyword evidence="7" id="KW-0675">Receptor</keyword>
<proteinExistence type="inferred from homology"/>
<feature type="transmembrane region" description="Helical" evidence="9">
    <location>
        <begin position="12"/>
        <end position="33"/>
    </location>
</feature>
<dbReference type="FunFam" id="1.20.1070.10:FF:000445">
    <property type="entry name" value="Predicted protein"/>
    <property type="match status" value="1"/>
</dbReference>
<evidence type="ECO:0000313" key="12">
    <source>
        <dbReference type="Proteomes" id="UP000001593"/>
    </source>
</evidence>
<dbReference type="InterPro" id="IPR000611">
    <property type="entry name" value="NPY_rcpt"/>
</dbReference>
<feature type="transmembrane region" description="Helical" evidence="9">
    <location>
        <begin position="254"/>
        <end position="280"/>
    </location>
</feature>
<evidence type="ECO:0000256" key="1">
    <source>
        <dbReference type="ARBA" id="ARBA00004141"/>
    </source>
</evidence>
<keyword evidence="3 9" id="KW-0812">Transmembrane</keyword>
<sequence>MDIELFRIIKLVLYAAIFLISAVGNTMVCAIIVRRKKMKTVTNYFILNLAVADLALTCICIPFDIPVQEMGYIWPYGAVMCKVLYPLQTLTLFASVYTLTAVGLTRYWAIVHPMKRQLSITQSKLVIAFIWLGSVVPVFPYANSLKFTRETHTCEEYWSSKKVREIFTAVIFVFQYVLPLGVIGTAYAAIGRELRRRKATKSGNHKLRHLQAQEARKVVNMLSVVTMVFAICVLPNNIMWLWLDFGDADQKVEYFWEIVAFCNVVTFANSAANPVCYTALNETYRREFK</sequence>
<keyword evidence="6 9" id="KW-0472">Membrane</keyword>
<evidence type="ECO:0000256" key="6">
    <source>
        <dbReference type="ARBA" id="ARBA00023136"/>
    </source>
</evidence>
<dbReference type="SUPFAM" id="SSF81321">
    <property type="entry name" value="Family A G protein-coupled receptor-like"/>
    <property type="match status" value="1"/>
</dbReference>
<evidence type="ECO:0000256" key="3">
    <source>
        <dbReference type="ARBA" id="ARBA00022692"/>
    </source>
</evidence>
<accession>A7SIH8</accession>
<dbReference type="GO" id="GO:0005886">
    <property type="term" value="C:plasma membrane"/>
    <property type="evidence" value="ECO:0000318"/>
    <property type="project" value="GO_Central"/>
</dbReference>
<dbReference type="STRING" id="45351.A7SIH8"/>
<keyword evidence="5" id="KW-0297">G-protein coupled receptor</keyword>
<feature type="transmembrane region" description="Helical" evidence="9">
    <location>
        <begin position="125"/>
        <end position="142"/>
    </location>
</feature>
<evidence type="ECO:0000256" key="5">
    <source>
        <dbReference type="ARBA" id="ARBA00023040"/>
    </source>
</evidence>
<comment type="subcellular location">
    <subcellularLocation>
        <location evidence="1">Membrane</location>
        <topology evidence="1">Multi-pass membrane protein</topology>
    </subcellularLocation>
</comment>
<dbReference type="GO" id="GO:0004983">
    <property type="term" value="F:neuropeptide Y receptor activity"/>
    <property type="evidence" value="ECO:0007669"/>
    <property type="project" value="InterPro"/>
</dbReference>
<keyword evidence="4 9" id="KW-1133">Transmembrane helix</keyword>
<dbReference type="Proteomes" id="UP000001593">
    <property type="component" value="Unassembled WGS sequence"/>
</dbReference>
<dbReference type="Pfam" id="PF00001">
    <property type="entry name" value="7tm_1"/>
    <property type="match status" value="1"/>
</dbReference>
<feature type="non-terminal residue" evidence="11">
    <location>
        <position position="289"/>
    </location>
</feature>
<feature type="transmembrane region" description="Helical" evidence="9">
    <location>
        <begin position="85"/>
        <end position="104"/>
    </location>
</feature>
<evidence type="ECO:0000256" key="9">
    <source>
        <dbReference type="SAM" id="Phobius"/>
    </source>
</evidence>